<name>R7UI38_CAPTE</name>
<dbReference type="Pfam" id="PF22924">
    <property type="entry name" value="ACOX_C_alpha1"/>
    <property type="match status" value="1"/>
</dbReference>
<comment type="subcellular location">
    <subcellularLocation>
        <location evidence="2">Peroxisome</location>
    </subcellularLocation>
</comment>
<sequence>MNTKQKGNMPSKMGCVQTVQQLRTCTSVHKKQCGVMVWLFGGAVVNLGSAENYDRFYKPIQSLKFTGMFCMSERGHGTNVRGIETSAHYDASAQEFVINTPTPDAAKIFIGNALGGAYAAVFAQLYIDGKSKGPHCFIVPIRTEDGVCPGVQVQDMGMKEGLNGVDNGILSFDHVRIPRENLLSKYANVTASGQYETTIPSDGARFNITIAALVATRVALCFQAIGPTKLGLEIAIKYALQRRQFGNTGDGSEQLIMDYQTHQMRLMPKLATVLATTFATRYACQLLNDDVCGKVPLHQDRQMQALVAGLKAYTTWEAIDTLQICRECCGGQGFMEVNRLASLKRDADVFVTFEGDNTVLLQQVAKDLLAQYSSQFGGSKLKAVIHTLSANIKAKLQSGLKMLRNQNVTSIDYVLNALEFKQDLLLRNLAARLMNKVSSKREDPLSAWNDCLDHVSALSLAYVHQISLKKFVEAVKRCPEKDDKAVLNQFCLLYAMHLLYGERAWLLEQRYMTPVESKLIRDTYISLCRCTREHALSVVNAFCHPDNCVKAPIAGVVTTCDQWAYYPKSTQAKL</sequence>
<evidence type="ECO:0000256" key="11">
    <source>
        <dbReference type="PIRSR" id="PIRSR000168-1"/>
    </source>
</evidence>
<dbReference type="FunFam" id="1.20.140.10:FF:000007">
    <property type="entry name" value="Acyl-coenzyme A oxidase"/>
    <property type="match status" value="1"/>
</dbReference>
<dbReference type="SUPFAM" id="SSF56645">
    <property type="entry name" value="Acyl-CoA dehydrogenase NM domain-like"/>
    <property type="match status" value="1"/>
</dbReference>
<dbReference type="OMA" id="GHIGIFL"/>
<evidence type="ECO:0000259" key="15">
    <source>
        <dbReference type="Pfam" id="PF22924"/>
    </source>
</evidence>
<evidence type="ECO:0000256" key="2">
    <source>
        <dbReference type="ARBA" id="ARBA00004275"/>
    </source>
</evidence>
<proteinExistence type="inferred from homology"/>
<dbReference type="SUPFAM" id="SSF47203">
    <property type="entry name" value="Acyl-CoA dehydrogenase C-terminal domain-like"/>
    <property type="match status" value="2"/>
</dbReference>
<dbReference type="GO" id="GO:0005777">
    <property type="term" value="C:peroxisome"/>
    <property type="evidence" value="ECO:0007669"/>
    <property type="project" value="UniProtKB-SubCell"/>
</dbReference>
<dbReference type="EMBL" id="KB300862">
    <property type="protein sequence ID" value="ELU06224.1"/>
    <property type="molecule type" value="Genomic_DNA"/>
</dbReference>
<dbReference type="GO" id="GO:0005504">
    <property type="term" value="F:fatty acid binding"/>
    <property type="evidence" value="ECO:0007669"/>
    <property type="project" value="TreeGrafter"/>
</dbReference>
<comment type="similarity">
    <text evidence="3 10">Belongs to the acyl-CoA oxidase family.</text>
</comment>
<evidence type="ECO:0000256" key="8">
    <source>
        <dbReference type="ARBA" id="ARBA00023098"/>
    </source>
</evidence>
<dbReference type="InterPro" id="IPR012258">
    <property type="entry name" value="Acyl-CoA_oxidase"/>
</dbReference>
<feature type="domain" description="Acyl-CoA oxidase C-terminal" evidence="13">
    <location>
        <begin position="414"/>
        <end position="554"/>
    </location>
</feature>
<evidence type="ECO:0000256" key="3">
    <source>
        <dbReference type="ARBA" id="ARBA00006288"/>
    </source>
</evidence>
<dbReference type="PIRSF" id="PIRSF000168">
    <property type="entry name" value="Acyl-CoA_oxidase"/>
    <property type="match status" value="1"/>
</dbReference>
<dbReference type="GO" id="GO:0055088">
    <property type="term" value="P:lipid homeostasis"/>
    <property type="evidence" value="ECO:0007669"/>
    <property type="project" value="TreeGrafter"/>
</dbReference>
<dbReference type="EMBL" id="AMQN01007528">
    <property type="status" value="NOT_ANNOTATED_CDS"/>
    <property type="molecule type" value="Genomic_DNA"/>
</dbReference>
<evidence type="ECO:0000259" key="13">
    <source>
        <dbReference type="Pfam" id="PF01756"/>
    </source>
</evidence>
<dbReference type="InterPro" id="IPR036250">
    <property type="entry name" value="AcylCo_DH-like_C"/>
</dbReference>
<reference evidence="18" key="1">
    <citation type="submission" date="2012-12" db="EMBL/GenBank/DDBJ databases">
        <authorList>
            <person name="Hellsten U."/>
            <person name="Grimwood J."/>
            <person name="Chapman J.A."/>
            <person name="Shapiro H."/>
            <person name="Aerts A."/>
            <person name="Otillar R.P."/>
            <person name="Terry A.Y."/>
            <person name="Boore J.L."/>
            <person name="Simakov O."/>
            <person name="Marletaz F."/>
            <person name="Cho S.-J."/>
            <person name="Edsinger-Gonzales E."/>
            <person name="Havlak P."/>
            <person name="Kuo D.-H."/>
            <person name="Larsson T."/>
            <person name="Lv J."/>
            <person name="Arendt D."/>
            <person name="Savage R."/>
            <person name="Osoegawa K."/>
            <person name="de Jong P."/>
            <person name="Lindberg D.R."/>
            <person name="Seaver E.C."/>
            <person name="Weisblat D.A."/>
            <person name="Putnam N.H."/>
            <person name="Grigoriev I.V."/>
            <person name="Rokhsar D.S."/>
        </authorList>
    </citation>
    <scope>NUCLEOTIDE SEQUENCE</scope>
    <source>
        <strain evidence="18">I ESC-2004</strain>
    </source>
</reference>
<keyword evidence="8" id="KW-0443">Lipid metabolism</keyword>
<feature type="binding site" evidence="12">
    <location>
        <position position="111"/>
    </location>
    <ligand>
        <name>FAD</name>
        <dbReference type="ChEBI" id="CHEBI:57692"/>
    </ligand>
</feature>
<accession>R7UI38</accession>
<evidence type="ECO:0000259" key="14">
    <source>
        <dbReference type="Pfam" id="PF02770"/>
    </source>
</evidence>
<organism evidence="16">
    <name type="scientific">Capitella teleta</name>
    <name type="common">Polychaete worm</name>
    <dbReference type="NCBI Taxonomy" id="283909"/>
    <lineage>
        <taxon>Eukaryota</taxon>
        <taxon>Metazoa</taxon>
        <taxon>Spiralia</taxon>
        <taxon>Lophotrochozoa</taxon>
        <taxon>Annelida</taxon>
        <taxon>Polychaeta</taxon>
        <taxon>Sedentaria</taxon>
        <taxon>Scolecida</taxon>
        <taxon>Capitellidae</taxon>
        <taxon>Capitella</taxon>
    </lineage>
</organism>
<dbReference type="HOGENOM" id="CLU_014629_4_1_1"/>
<feature type="active site" description="Proton acceptor" evidence="11">
    <location>
        <position position="354"/>
    </location>
</feature>
<dbReference type="GO" id="GO:0033540">
    <property type="term" value="P:fatty acid beta-oxidation using acyl-CoA oxidase"/>
    <property type="evidence" value="ECO:0007669"/>
    <property type="project" value="TreeGrafter"/>
</dbReference>
<evidence type="ECO:0000313" key="16">
    <source>
        <dbReference type="EMBL" id="ELU06224.1"/>
    </source>
</evidence>
<evidence type="ECO:0000256" key="1">
    <source>
        <dbReference type="ARBA" id="ARBA00001974"/>
    </source>
</evidence>
<dbReference type="PANTHER" id="PTHR10909:SF352">
    <property type="entry name" value="ACYL-COENZYME A OXIDASE-LIKE PROTEIN"/>
    <property type="match status" value="1"/>
</dbReference>
<gene>
    <name evidence="16" type="ORF">CAPTEDRAFT_222560</name>
</gene>
<evidence type="ECO:0000256" key="7">
    <source>
        <dbReference type="ARBA" id="ARBA00023002"/>
    </source>
</evidence>
<keyword evidence="4 10" id="KW-0285">Flavoprotein</keyword>
<dbReference type="EMBL" id="AMQN01007527">
    <property type="status" value="NOT_ANNOTATED_CDS"/>
    <property type="molecule type" value="Genomic_DNA"/>
</dbReference>
<protein>
    <recommendedName>
        <fullName evidence="10">Acyl-coenzyme A oxidase</fullName>
    </recommendedName>
</protein>
<dbReference type="Pfam" id="PF01756">
    <property type="entry name" value="ACOX"/>
    <property type="match status" value="1"/>
</dbReference>
<dbReference type="FunFam" id="1.20.140.10:FF:000010">
    <property type="entry name" value="Acyl-coenzyme A oxidase"/>
    <property type="match status" value="1"/>
</dbReference>
<evidence type="ECO:0000256" key="4">
    <source>
        <dbReference type="ARBA" id="ARBA00022630"/>
    </source>
</evidence>
<dbReference type="EnsemblMetazoa" id="CapteT222560">
    <property type="protein sequence ID" value="CapteP222560"/>
    <property type="gene ID" value="CapteG222560"/>
</dbReference>
<dbReference type="InterPro" id="IPR006091">
    <property type="entry name" value="Acyl-CoA_Oxase/DH_mid-dom"/>
</dbReference>
<evidence type="ECO:0000313" key="18">
    <source>
        <dbReference type="Proteomes" id="UP000014760"/>
    </source>
</evidence>
<dbReference type="Pfam" id="PF02770">
    <property type="entry name" value="Acyl-CoA_dh_M"/>
    <property type="match status" value="1"/>
</dbReference>
<dbReference type="AlphaFoldDB" id="R7UI38"/>
<reference evidence="16 18" key="2">
    <citation type="journal article" date="2013" name="Nature">
        <title>Insights into bilaterian evolution from three spiralian genomes.</title>
        <authorList>
            <person name="Simakov O."/>
            <person name="Marletaz F."/>
            <person name="Cho S.J."/>
            <person name="Edsinger-Gonzales E."/>
            <person name="Havlak P."/>
            <person name="Hellsten U."/>
            <person name="Kuo D.H."/>
            <person name="Larsson T."/>
            <person name="Lv J."/>
            <person name="Arendt D."/>
            <person name="Savage R."/>
            <person name="Osoegawa K."/>
            <person name="de Jong P."/>
            <person name="Grimwood J."/>
            <person name="Chapman J.A."/>
            <person name="Shapiro H."/>
            <person name="Aerts A."/>
            <person name="Otillar R.P."/>
            <person name="Terry A.Y."/>
            <person name="Boore J.L."/>
            <person name="Grigoriev I.V."/>
            <person name="Lindberg D.R."/>
            <person name="Seaver E.C."/>
            <person name="Weisblat D.A."/>
            <person name="Putnam N.H."/>
            <person name="Rokhsar D.S."/>
        </authorList>
    </citation>
    <scope>NUCLEOTIDE SEQUENCE</scope>
    <source>
        <strain evidence="16 18">I ESC-2004</strain>
    </source>
</reference>
<evidence type="ECO:0000313" key="17">
    <source>
        <dbReference type="EnsemblMetazoa" id="CapteP222560"/>
    </source>
</evidence>
<dbReference type="STRING" id="283909.R7UI38"/>
<keyword evidence="7" id="KW-0560">Oxidoreductase</keyword>
<dbReference type="Gene3D" id="1.20.140.10">
    <property type="entry name" value="Butyryl-CoA Dehydrogenase, subunit A, domain 3"/>
    <property type="match status" value="2"/>
</dbReference>
<dbReference type="PANTHER" id="PTHR10909">
    <property type="entry name" value="ELECTRON TRANSPORT OXIDOREDUCTASE"/>
    <property type="match status" value="1"/>
</dbReference>
<evidence type="ECO:0000256" key="12">
    <source>
        <dbReference type="PIRSR" id="PIRSR000168-2"/>
    </source>
</evidence>
<dbReference type="InterPro" id="IPR046373">
    <property type="entry name" value="Acyl-CoA_Oxase/DH_mid-dom_sf"/>
</dbReference>
<keyword evidence="9" id="KW-0576">Peroxisome</keyword>
<evidence type="ECO:0000256" key="6">
    <source>
        <dbReference type="ARBA" id="ARBA00022832"/>
    </source>
</evidence>
<dbReference type="GO" id="GO:0003997">
    <property type="term" value="F:acyl-CoA oxidase activity"/>
    <property type="evidence" value="ECO:0007669"/>
    <property type="project" value="InterPro"/>
</dbReference>
<feature type="domain" description="Acyl-CoA oxidase/dehydrogenase middle" evidence="14">
    <location>
        <begin position="69"/>
        <end position="175"/>
    </location>
</feature>
<evidence type="ECO:0000256" key="10">
    <source>
        <dbReference type="PIRNR" id="PIRNR000168"/>
    </source>
</evidence>
<feature type="domain" description="Acyl-CoA oxidase C-alpha1" evidence="15">
    <location>
        <begin position="212"/>
        <end position="369"/>
    </location>
</feature>
<dbReference type="OrthoDB" id="538336at2759"/>
<dbReference type="FunFam" id="2.40.110.10:FF:000005">
    <property type="entry name" value="Acyl-coenzyme A oxidase"/>
    <property type="match status" value="1"/>
</dbReference>
<keyword evidence="18" id="KW-1185">Reference proteome</keyword>
<evidence type="ECO:0000256" key="9">
    <source>
        <dbReference type="ARBA" id="ARBA00023140"/>
    </source>
</evidence>
<reference evidence="17" key="3">
    <citation type="submission" date="2015-06" db="UniProtKB">
        <authorList>
            <consortium name="EnsemblMetazoa"/>
        </authorList>
    </citation>
    <scope>IDENTIFICATION</scope>
</reference>
<dbReference type="InterPro" id="IPR002655">
    <property type="entry name" value="Acyl-CoA_oxidase_C"/>
</dbReference>
<dbReference type="Gene3D" id="2.40.110.10">
    <property type="entry name" value="Butyryl-CoA Dehydrogenase, subunit A, domain 2"/>
    <property type="match status" value="1"/>
</dbReference>
<evidence type="ECO:0000256" key="5">
    <source>
        <dbReference type="ARBA" id="ARBA00022827"/>
    </source>
</evidence>
<keyword evidence="6" id="KW-0276">Fatty acid metabolism</keyword>
<comment type="cofactor">
    <cofactor evidence="1">
        <name>FAD</name>
        <dbReference type="ChEBI" id="CHEBI:57692"/>
    </cofactor>
</comment>
<dbReference type="InterPro" id="IPR055060">
    <property type="entry name" value="ACOX_C_alpha1"/>
</dbReference>
<dbReference type="InterPro" id="IPR009100">
    <property type="entry name" value="AcylCoA_DH/oxidase_NM_dom_sf"/>
</dbReference>
<keyword evidence="5 10" id="KW-0274">FAD</keyword>
<dbReference type="GO" id="GO:0071949">
    <property type="term" value="F:FAD binding"/>
    <property type="evidence" value="ECO:0007669"/>
    <property type="project" value="InterPro"/>
</dbReference>
<dbReference type="Proteomes" id="UP000014760">
    <property type="component" value="Unassembled WGS sequence"/>
</dbReference>